<protein>
    <submittedName>
        <fullName evidence="1">6911_t:CDS:1</fullName>
    </submittedName>
</protein>
<reference evidence="1" key="1">
    <citation type="submission" date="2021-06" db="EMBL/GenBank/DDBJ databases">
        <authorList>
            <person name="Kallberg Y."/>
            <person name="Tangrot J."/>
            <person name="Rosling A."/>
        </authorList>
    </citation>
    <scope>NUCLEOTIDE SEQUENCE</scope>
    <source>
        <strain evidence="1">AU212A</strain>
    </source>
</reference>
<organism evidence="1 2">
    <name type="scientific">Scutellospora calospora</name>
    <dbReference type="NCBI Taxonomy" id="85575"/>
    <lineage>
        <taxon>Eukaryota</taxon>
        <taxon>Fungi</taxon>
        <taxon>Fungi incertae sedis</taxon>
        <taxon>Mucoromycota</taxon>
        <taxon>Glomeromycotina</taxon>
        <taxon>Glomeromycetes</taxon>
        <taxon>Diversisporales</taxon>
        <taxon>Gigasporaceae</taxon>
        <taxon>Scutellospora</taxon>
    </lineage>
</organism>
<name>A0ACA9L3K9_9GLOM</name>
<proteinExistence type="predicted"/>
<sequence length="578" mass="66328">YTLERLQKHSNVSQVIENGMAVICICRKRITLKSKYNKSYLDSHVNRPGCNRSKGIRAITEFFVPAEKTVIPEQKHIFCKGLHEDIHINYIERVQFISLYSDALRKETIARSMFSDLFSENTSVRYALLNKDQREQLNEAERMQAKWKIEEKAIYAQLCETYTSNISEVCNQCISLNTDQVFHNALNKRPPVRENKKFIPKAHLSSHSLSNYLSNPDIAMLVSLTKSDESQPVSFWKTLAKIGECSAFHKKRAFEGLCEVMVEIAKRHEAGKGLQNLTYLEKFSDFISILASLSPRAYNLFRQNLAGKTIQNIRYKIIKFKYQTCVQNHDDIYTIVDKIQTKNAIASQVRVYLLQIPISKFPPSVIALIPNYGKENAEDIFNIHQNLLQIAAQLKLSILAFGADEIRAIIHQVFKHSKILTEDILNMATISFQFYNPLIFDDENNSDEILNNINSNQESLDNIINIENVFISVAATEINNDNWELPDSSNSDYEEGRLNLSFISQSLLNSTISIISDILDNESFIKINDINNEKYEAYTSQSIERRISRNQSQIPEKLNSNYTQSLVAYLSSNETSRP</sequence>
<evidence type="ECO:0000313" key="2">
    <source>
        <dbReference type="Proteomes" id="UP000789860"/>
    </source>
</evidence>
<feature type="non-terminal residue" evidence="1">
    <location>
        <position position="578"/>
    </location>
</feature>
<accession>A0ACA9L3K9</accession>
<dbReference type="Proteomes" id="UP000789860">
    <property type="component" value="Unassembled WGS sequence"/>
</dbReference>
<gene>
    <name evidence="1" type="ORF">SCALOS_LOCUS3573</name>
</gene>
<dbReference type="EMBL" id="CAJVPM010004102">
    <property type="protein sequence ID" value="CAG8509037.1"/>
    <property type="molecule type" value="Genomic_DNA"/>
</dbReference>
<evidence type="ECO:0000313" key="1">
    <source>
        <dbReference type="EMBL" id="CAG8509037.1"/>
    </source>
</evidence>
<feature type="non-terminal residue" evidence="1">
    <location>
        <position position="1"/>
    </location>
</feature>
<keyword evidence="2" id="KW-1185">Reference proteome</keyword>
<comment type="caution">
    <text evidence="1">The sequence shown here is derived from an EMBL/GenBank/DDBJ whole genome shotgun (WGS) entry which is preliminary data.</text>
</comment>